<keyword evidence="3" id="KW-1185">Reference proteome</keyword>
<proteinExistence type="predicted"/>
<dbReference type="InParanoid" id="A0A2R5GD60"/>
<evidence type="ECO:0000313" key="3">
    <source>
        <dbReference type="Proteomes" id="UP000241890"/>
    </source>
</evidence>
<organism evidence="2 3">
    <name type="scientific">Hondaea fermentalgiana</name>
    <dbReference type="NCBI Taxonomy" id="2315210"/>
    <lineage>
        <taxon>Eukaryota</taxon>
        <taxon>Sar</taxon>
        <taxon>Stramenopiles</taxon>
        <taxon>Bigyra</taxon>
        <taxon>Labyrinthulomycetes</taxon>
        <taxon>Thraustochytrida</taxon>
        <taxon>Thraustochytriidae</taxon>
        <taxon>Hondaea</taxon>
    </lineage>
</organism>
<dbReference type="Proteomes" id="UP000241890">
    <property type="component" value="Unassembled WGS sequence"/>
</dbReference>
<dbReference type="AlphaFoldDB" id="A0A2R5GD60"/>
<name>A0A2R5GD60_9STRA</name>
<comment type="caution">
    <text evidence="2">The sequence shown here is derived from an EMBL/GenBank/DDBJ whole genome shotgun (WGS) entry which is preliminary data.</text>
</comment>
<protein>
    <submittedName>
        <fullName evidence="2">Uncharacterized protein</fullName>
    </submittedName>
</protein>
<gene>
    <name evidence="2" type="ORF">FCC1311_038812</name>
</gene>
<evidence type="ECO:0000313" key="2">
    <source>
        <dbReference type="EMBL" id="GBG27658.1"/>
    </source>
</evidence>
<dbReference type="EMBL" id="BEYU01000034">
    <property type="protein sequence ID" value="GBG27658.1"/>
    <property type="molecule type" value="Genomic_DNA"/>
</dbReference>
<feature type="compositionally biased region" description="Basic and acidic residues" evidence="1">
    <location>
        <begin position="62"/>
        <end position="76"/>
    </location>
</feature>
<reference evidence="2 3" key="1">
    <citation type="submission" date="2017-12" db="EMBL/GenBank/DDBJ databases">
        <title>Sequencing, de novo assembly and annotation of complete genome of a new Thraustochytrid species, strain FCC1311.</title>
        <authorList>
            <person name="Sedici K."/>
            <person name="Godart F."/>
            <person name="Aiese Cigliano R."/>
            <person name="Sanseverino W."/>
            <person name="Barakat M."/>
            <person name="Ortet P."/>
            <person name="Marechal E."/>
            <person name="Cagnac O."/>
            <person name="Amato A."/>
        </authorList>
    </citation>
    <scope>NUCLEOTIDE SEQUENCE [LARGE SCALE GENOMIC DNA]</scope>
</reference>
<feature type="compositionally biased region" description="Polar residues" evidence="1">
    <location>
        <begin position="106"/>
        <end position="117"/>
    </location>
</feature>
<sequence length="117" mass="12587">MAGNVRALSSGGKPVIDEETDHILGTIGETAKKVVTDPAGAKKAIEDELQFVPPLENYLEDKRPPELHRWGGDQHRKSFNAANGSSDHSLDDGTYEEATPDGPMTKETSQTPEGSDV</sequence>
<accession>A0A2R5GD60</accession>
<evidence type="ECO:0000256" key="1">
    <source>
        <dbReference type="SAM" id="MobiDB-lite"/>
    </source>
</evidence>
<feature type="region of interest" description="Disordered" evidence="1">
    <location>
        <begin position="62"/>
        <end position="117"/>
    </location>
</feature>